<dbReference type="EMBL" id="OU895878">
    <property type="protein sequence ID" value="CAG9805411.1"/>
    <property type="molecule type" value="Genomic_DNA"/>
</dbReference>
<feature type="transmembrane region" description="Helical" evidence="12">
    <location>
        <begin position="446"/>
        <end position="468"/>
    </location>
</feature>
<keyword evidence="8" id="KW-0406">Ion transport</keyword>
<feature type="transmembrane region" description="Helical" evidence="12">
    <location>
        <begin position="90"/>
        <end position="111"/>
    </location>
</feature>
<evidence type="ECO:0000313" key="13">
    <source>
        <dbReference type="EMBL" id="CAG9805411.1"/>
    </source>
</evidence>
<accession>A0A9N9WTJ6</accession>
<evidence type="ECO:0000256" key="10">
    <source>
        <dbReference type="ARBA" id="ARBA00023201"/>
    </source>
</evidence>
<evidence type="ECO:0008006" key="15">
    <source>
        <dbReference type="Google" id="ProtNLM"/>
    </source>
</evidence>
<protein>
    <recommendedName>
        <fullName evidence="15">Sodium-coupled monocarboxylate transporter 1</fullName>
    </recommendedName>
</protein>
<evidence type="ECO:0000256" key="8">
    <source>
        <dbReference type="ARBA" id="ARBA00023065"/>
    </source>
</evidence>
<keyword evidence="3" id="KW-0813">Transport</keyword>
<feature type="transmembrane region" description="Helical" evidence="12">
    <location>
        <begin position="123"/>
        <end position="144"/>
    </location>
</feature>
<dbReference type="Proteomes" id="UP001153620">
    <property type="component" value="Chromosome 2"/>
</dbReference>
<dbReference type="PANTHER" id="PTHR42985:SF5">
    <property type="entry name" value="FI02094P-RELATED"/>
    <property type="match status" value="1"/>
</dbReference>
<reference evidence="13" key="2">
    <citation type="submission" date="2022-10" db="EMBL/GenBank/DDBJ databases">
        <authorList>
            <consortium name="ENA_rothamsted_submissions"/>
            <consortium name="culmorum"/>
            <person name="King R."/>
        </authorList>
    </citation>
    <scope>NUCLEOTIDE SEQUENCE</scope>
</reference>
<proteinExistence type="inferred from homology"/>
<gene>
    <name evidence="13" type="ORF">CHIRRI_LOCUS8283</name>
</gene>
<comment type="similarity">
    <text evidence="2 11">Belongs to the sodium:solute symporter (SSF) (TC 2.A.21) family.</text>
</comment>
<keyword evidence="9 12" id="KW-0472">Membrane</keyword>
<keyword evidence="4" id="KW-1003">Cell membrane</keyword>
<feature type="transmembrane region" description="Helical" evidence="12">
    <location>
        <begin position="196"/>
        <end position="218"/>
    </location>
</feature>
<feature type="transmembrane region" description="Helical" evidence="12">
    <location>
        <begin position="317"/>
        <end position="341"/>
    </location>
</feature>
<evidence type="ECO:0000256" key="3">
    <source>
        <dbReference type="ARBA" id="ARBA00022448"/>
    </source>
</evidence>
<dbReference type="InterPro" id="IPR001734">
    <property type="entry name" value="Na/solute_symporter"/>
</dbReference>
<evidence type="ECO:0000256" key="7">
    <source>
        <dbReference type="ARBA" id="ARBA00023053"/>
    </source>
</evidence>
<feature type="transmembrane region" description="Helical" evidence="12">
    <location>
        <begin position="480"/>
        <end position="499"/>
    </location>
</feature>
<dbReference type="CDD" id="cd11492">
    <property type="entry name" value="SLC5sbd_NIS-SMVT"/>
    <property type="match status" value="1"/>
</dbReference>
<evidence type="ECO:0000313" key="14">
    <source>
        <dbReference type="Proteomes" id="UP001153620"/>
    </source>
</evidence>
<evidence type="ECO:0000256" key="9">
    <source>
        <dbReference type="ARBA" id="ARBA00023136"/>
    </source>
</evidence>
<evidence type="ECO:0000256" key="1">
    <source>
        <dbReference type="ARBA" id="ARBA00004651"/>
    </source>
</evidence>
<evidence type="ECO:0000256" key="12">
    <source>
        <dbReference type="SAM" id="Phobius"/>
    </source>
</evidence>
<feature type="transmembrane region" description="Helical" evidence="12">
    <location>
        <begin position="165"/>
        <end position="190"/>
    </location>
</feature>
<sequence>MTTESSDLASLIDESPSSRLSVEDLSNSLKTFGKLDYAVFVAMLLCCSCVGMYFGYQDHMKHKRRAKNRRGSLIDVEEIDYLMGGRNMKVFPVAMSLVASFISGITLLGTSTEIYLYGTQYCYISLAIIISSTIMHFTIIPIFHELQITSTYEYLQLRFDRRVRLFGSLMYSLATILWLPIVIYVPALAFNQTTGINIHIITPIVMSICIFYTCLGGIKAVVWTDVIQMMLMYGTLFLIVIKGTMNVGGLSVIIERNMESGRFEAPDFRIDPTIRHSFWSIVVGGTVYWINVNGLNQNMIQRYMSLKDVKTARKGQMLYVIGVTFMIFLCCFNGLLLYATYYDCDPLQTKLAKAKDQLMPLLVMEILRDIPGLPGLFIAGVFSAALSSLSTGLNSMSCVILEDFCKPFLKRELSDEMTSLIMRGTVLILGVMSVGLVYIVQHMGSVLQLSMSIPTACFGPMLGVYVIGFTLPWIGRKATLLGAIIASTSMLILVIKAQAEIALGNIKFQTKPLSVDGCTYNFTIDANYSNVTDIPYSYENKEKHIYEISYLYYSSLGSLIVIVSAFLLSFIFGFQDPSQVDQRLLVPFLRKYFSSSSKTQYKEANGKEAIIHNFEMKETNKNVT</sequence>
<evidence type="ECO:0000256" key="6">
    <source>
        <dbReference type="ARBA" id="ARBA00022989"/>
    </source>
</evidence>
<evidence type="ECO:0000256" key="4">
    <source>
        <dbReference type="ARBA" id="ARBA00022475"/>
    </source>
</evidence>
<dbReference type="Gene3D" id="1.20.1730.10">
    <property type="entry name" value="Sodium/glucose cotransporter"/>
    <property type="match status" value="1"/>
</dbReference>
<evidence type="ECO:0000256" key="2">
    <source>
        <dbReference type="ARBA" id="ARBA00006434"/>
    </source>
</evidence>
<dbReference type="OrthoDB" id="6132759at2759"/>
<feature type="transmembrane region" description="Helical" evidence="12">
    <location>
        <begin position="550"/>
        <end position="574"/>
    </location>
</feature>
<dbReference type="GO" id="GO:0005886">
    <property type="term" value="C:plasma membrane"/>
    <property type="evidence" value="ECO:0007669"/>
    <property type="project" value="UniProtKB-SubCell"/>
</dbReference>
<keyword evidence="14" id="KW-1185">Reference proteome</keyword>
<feature type="transmembrane region" description="Helical" evidence="12">
    <location>
        <begin position="37"/>
        <end position="56"/>
    </location>
</feature>
<name>A0A9N9WTJ6_9DIPT</name>
<keyword evidence="6 12" id="KW-1133">Transmembrane helix</keyword>
<evidence type="ECO:0000256" key="5">
    <source>
        <dbReference type="ARBA" id="ARBA00022692"/>
    </source>
</evidence>
<evidence type="ECO:0000256" key="11">
    <source>
        <dbReference type="RuleBase" id="RU362091"/>
    </source>
</evidence>
<dbReference type="GO" id="GO:0006814">
    <property type="term" value="P:sodium ion transport"/>
    <property type="evidence" value="ECO:0007669"/>
    <property type="project" value="UniProtKB-KW"/>
</dbReference>
<keyword evidence="5 12" id="KW-0812">Transmembrane</keyword>
<keyword evidence="7" id="KW-0915">Sodium</keyword>
<dbReference type="InterPro" id="IPR038377">
    <property type="entry name" value="Na/Glc_symporter_sf"/>
</dbReference>
<dbReference type="Pfam" id="PF00474">
    <property type="entry name" value="SSF"/>
    <property type="match status" value="1"/>
</dbReference>
<comment type="subcellular location">
    <subcellularLocation>
        <location evidence="1">Cell membrane</location>
        <topology evidence="1">Multi-pass membrane protein</topology>
    </subcellularLocation>
</comment>
<feature type="transmembrane region" description="Helical" evidence="12">
    <location>
        <begin position="274"/>
        <end position="296"/>
    </location>
</feature>
<feature type="transmembrane region" description="Helical" evidence="12">
    <location>
        <begin position="230"/>
        <end position="254"/>
    </location>
</feature>
<dbReference type="NCBIfam" id="TIGR00813">
    <property type="entry name" value="sss"/>
    <property type="match status" value="1"/>
</dbReference>
<keyword evidence="10" id="KW-0739">Sodium transport</keyword>
<organism evidence="13 14">
    <name type="scientific">Chironomus riparius</name>
    <dbReference type="NCBI Taxonomy" id="315576"/>
    <lineage>
        <taxon>Eukaryota</taxon>
        <taxon>Metazoa</taxon>
        <taxon>Ecdysozoa</taxon>
        <taxon>Arthropoda</taxon>
        <taxon>Hexapoda</taxon>
        <taxon>Insecta</taxon>
        <taxon>Pterygota</taxon>
        <taxon>Neoptera</taxon>
        <taxon>Endopterygota</taxon>
        <taxon>Diptera</taxon>
        <taxon>Nematocera</taxon>
        <taxon>Chironomoidea</taxon>
        <taxon>Chironomidae</taxon>
        <taxon>Chironominae</taxon>
        <taxon>Chironomus</taxon>
    </lineage>
</organism>
<feature type="transmembrane region" description="Helical" evidence="12">
    <location>
        <begin position="376"/>
        <end position="400"/>
    </location>
</feature>
<dbReference type="InterPro" id="IPR051163">
    <property type="entry name" value="Sodium:Solute_Symporter_SSF"/>
</dbReference>
<dbReference type="GO" id="GO:0015293">
    <property type="term" value="F:symporter activity"/>
    <property type="evidence" value="ECO:0007669"/>
    <property type="project" value="TreeGrafter"/>
</dbReference>
<dbReference type="AlphaFoldDB" id="A0A9N9WTJ6"/>
<dbReference type="PANTHER" id="PTHR42985">
    <property type="entry name" value="SODIUM-COUPLED MONOCARBOXYLATE TRANSPORTER"/>
    <property type="match status" value="1"/>
</dbReference>
<reference evidence="13" key="1">
    <citation type="submission" date="2022-01" db="EMBL/GenBank/DDBJ databases">
        <authorList>
            <person name="King R."/>
        </authorList>
    </citation>
    <scope>NUCLEOTIDE SEQUENCE</scope>
</reference>
<feature type="transmembrane region" description="Helical" evidence="12">
    <location>
        <begin position="420"/>
        <end position="440"/>
    </location>
</feature>